<dbReference type="PROSITE" id="PS00726">
    <property type="entry name" value="AP_NUCLEASE_F1_1"/>
    <property type="match status" value="1"/>
</dbReference>
<dbReference type="NCBIfam" id="TIGR00633">
    <property type="entry name" value="xth"/>
    <property type="match status" value="1"/>
</dbReference>
<feature type="active site" description="Proton acceptor" evidence="5">
    <location>
        <position position="249"/>
    </location>
</feature>
<dbReference type="Gene3D" id="3.60.10.10">
    <property type="entry name" value="Endonuclease/exonuclease/phosphatase"/>
    <property type="match status" value="1"/>
</dbReference>
<dbReference type="OrthoDB" id="9803914at2"/>
<dbReference type="PANTHER" id="PTHR22748">
    <property type="entry name" value="AP ENDONUCLEASE"/>
    <property type="match status" value="1"/>
</dbReference>
<keyword evidence="6" id="KW-0464">Manganese</keyword>
<dbReference type="CDD" id="cd10281">
    <property type="entry name" value="Nape_like_AP-endo"/>
    <property type="match status" value="1"/>
</dbReference>
<dbReference type="PROSITE" id="PS51435">
    <property type="entry name" value="AP_NUCLEASE_F1_4"/>
    <property type="match status" value="1"/>
</dbReference>
<dbReference type="InterPro" id="IPR020847">
    <property type="entry name" value="AP_endonuclease_F1_BS"/>
</dbReference>
<keyword evidence="3 10" id="KW-0378">Hydrolase</keyword>
<dbReference type="GO" id="GO:0140078">
    <property type="term" value="F:class I DNA-(apurinic or apyrimidinic site) endonuclease activity"/>
    <property type="evidence" value="ECO:0007669"/>
    <property type="project" value="UniProtKB-EC"/>
</dbReference>
<feature type="site" description="Transition state stabilizer" evidence="7">
    <location>
        <position position="151"/>
    </location>
</feature>
<feature type="binding site" evidence="6">
    <location>
        <position position="149"/>
    </location>
    <ligand>
        <name>Mg(2+)</name>
        <dbReference type="ChEBI" id="CHEBI:18420"/>
        <label>1</label>
    </ligand>
</feature>
<sequence length="260" mass="29465">MLRIITLNLNGIRSACTKGLLDWLPAQQADFLCVQELKAQDADLRPEMRAPAGMQGWFHAAEKKGYSGVGIYSRHAPDRVVEGLGIPAIDAEGRFLQLDFGKLSVVSLYLPSGSSSAERQQVKFDFMDRFLPHMDQLFQSGQEVVVCGDWNIAHREADLKNWKSNQKNSGFLPEERAWLGRLFDEQGWIDVYRRLHPEATEACYTWWSNRGQAWAKNVGWRLDYQVATPGLAASAQAAEVYKAQRFSDHAPLTVDYDWTL</sequence>
<dbReference type="AlphaFoldDB" id="C4ZN45"/>
<dbReference type="GO" id="GO:0008311">
    <property type="term" value="F:double-stranded DNA 3'-5' DNA exonuclease activity"/>
    <property type="evidence" value="ECO:0007669"/>
    <property type="project" value="UniProtKB-EC"/>
</dbReference>
<evidence type="ECO:0000313" key="10">
    <source>
        <dbReference type="EMBL" id="TXH79959.1"/>
    </source>
</evidence>
<evidence type="ECO:0000256" key="7">
    <source>
        <dbReference type="PIRSR" id="PIRSR604808-3"/>
    </source>
</evidence>
<dbReference type="Proteomes" id="UP000002186">
    <property type="component" value="Chromosome"/>
</dbReference>
<feature type="binding site" evidence="6">
    <location>
        <position position="36"/>
    </location>
    <ligand>
        <name>Mg(2+)</name>
        <dbReference type="ChEBI" id="CHEBI:18420"/>
        <label>1</label>
    </ligand>
</feature>
<feature type="binding site" evidence="6">
    <location>
        <position position="249"/>
    </location>
    <ligand>
        <name>Mg(2+)</name>
        <dbReference type="ChEBI" id="CHEBI:18420"/>
        <label>1</label>
    </ligand>
</feature>
<evidence type="ECO:0000256" key="4">
    <source>
        <dbReference type="ARBA" id="ARBA00022842"/>
    </source>
</evidence>
<evidence type="ECO:0000256" key="3">
    <source>
        <dbReference type="ARBA" id="ARBA00022801"/>
    </source>
</evidence>
<reference evidence="11" key="1">
    <citation type="submission" date="2009-05" db="EMBL/GenBank/DDBJ databases">
        <title>Complete sequence of chromosome of Thauera sp. MZ1T.</title>
        <authorList>
            <consortium name="US DOE Joint Genome Institute"/>
            <person name="Lucas S."/>
            <person name="Copeland A."/>
            <person name="Lapidus A."/>
            <person name="Glavina del Rio T."/>
            <person name="Dalin E."/>
            <person name="Tice H."/>
            <person name="Bruce D."/>
            <person name="Goodwin L."/>
            <person name="Pitluck S."/>
            <person name="Sims D."/>
            <person name="Brettin T."/>
            <person name="Detter J.C."/>
            <person name="Han C."/>
            <person name="Larimer F."/>
            <person name="Land M."/>
            <person name="Hauser L."/>
            <person name="Kyrpides N."/>
            <person name="Mikhailova N."/>
            <person name="Sayler G.S."/>
        </authorList>
    </citation>
    <scope>NUCLEOTIDE SEQUENCE [LARGE SCALE GENOMIC DNA]</scope>
    <source>
        <strain evidence="11">MZ1T</strain>
    </source>
</reference>
<feature type="site" description="Important for catalytic activity" evidence="7">
    <location>
        <position position="223"/>
    </location>
</feature>
<dbReference type="KEGG" id="tmz:Tmz1t_0685"/>
<evidence type="ECO:0000256" key="1">
    <source>
        <dbReference type="ARBA" id="ARBA00007092"/>
    </source>
</evidence>
<feature type="active site" evidence="5">
    <location>
        <position position="109"/>
    </location>
</feature>
<evidence type="ECO:0000256" key="2">
    <source>
        <dbReference type="ARBA" id="ARBA00022723"/>
    </source>
</evidence>
<dbReference type="Proteomes" id="UP000321192">
    <property type="component" value="Unassembled WGS sequence"/>
</dbReference>
<evidence type="ECO:0000256" key="6">
    <source>
        <dbReference type="PIRSR" id="PIRSR604808-2"/>
    </source>
</evidence>
<dbReference type="EC" id="4.2.99.18" evidence="9"/>
<dbReference type="GO" id="GO:0008081">
    <property type="term" value="F:phosphoric diester hydrolase activity"/>
    <property type="evidence" value="ECO:0007669"/>
    <property type="project" value="TreeGrafter"/>
</dbReference>
<keyword evidence="9" id="KW-0456">Lyase</keyword>
<reference evidence="10 12" key="3">
    <citation type="submission" date="2018-09" db="EMBL/GenBank/DDBJ databases">
        <title>Metagenome Assembled Genomes from an Advanced Water Purification Facility.</title>
        <authorList>
            <person name="Stamps B.W."/>
            <person name="Spear J.R."/>
        </authorList>
    </citation>
    <scope>NUCLEOTIDE SEQUENCE [LARGE SCALE GENOMIC DNA]</scope>
    <source>
        <strain evidence="10">Bin_27_1</strain>
    </source>
</reference>
<dbReference type="EC" id="3.1.11.2" evidence="10"/>
<comment type="cofactor">
    <cofactor evidence="6">
        <name>Mg(2+)</name>
        <dbReference type="ChEBI" id="CHEBI:18420"/>
    </cofactor>
    <cofactor evidence="6">
        <name>Mn(2+)</name>
        <dbReference type="ChEBI" id="CHEBI:29035"/>
    </cofactor>
    <text evidence="6">Probably binds two magnesium or manganese ions per subunit.</text>
</comment>
<dbReference type="GO" id="GO:0046872">
    <property type="term" value="F:metal ion binding"/>
    <property type="evidence" value="ECO:0007669"/>
    <property type="project" value="UniProtKB-KW"/>
</dbReference>
<comment type="similarity">
    <text evidence="1">Belongs to the DNA repair enzymes AP/ExoA family.</text>
</comment>
<dbReference type="NCBIfam" id="TIGR00195">
    <property type="entry name" value="exoDNase_III"/>
    <property type="match status" value="1"/>
</dbReference>
<keyword evidence="2 6" id="KW-0479">Metal-binding</keyword>
<feature type="domain" description="Endonuclease/exonuclease/phosphatase" evidence="8">
    <location>
        <begin position="5"/>
        <end position="249"/>
    </location>
</feature>
<feature type="binding site" evidence="6">
    <location>
        <position position="248"/>
    </location>
    <ligand>
        <name>Mg(2+)</name>
        <dbReference type="ChEBI" id="CHEBI:18420"/>
        <label>1</label>
    </ligand>
</feature>
<proteinExistence type="inferred from homology"/>
<accession>C4ZN45</accession>
<dbReference type="Pfam" id="PF03372">
    <property type="entry name" value="Exo_endo_phos"/>
    <property type="match status" value="1"/>
</dbReference>
<dbReference type="FunFam" id="3.60.10.10:FF:000026">
    <property type="entry name" value="Exodeoxyribonuclease III"/>
    <property type="match status" value="1"/>
</dbReference>
<dbReference type="RefSeq" id="WP_004305153.1">
    <property type="nucleotide sequence ID" value="NC_011662.2"/>
</dbReference>
<feature type="binding site" evidence="6">
    <location>
        <position position="151"/>
    </location>
    <ligand>
        <name>Mg(2+)</name>
        <dbReference type="ChEBI" id="CHEBI:18420"/>
        <label>1</label>
    </ligand>
</feature>
<dbReference type="STRING" id="85643.Tmz1t_0685"/>
<protein>
    <submittedName>
        <fullName evidence="9 10">Exodeoxyribonuclease III</fullName>
        <ecNumber evidence="10">3.1.11.2</ecNumber>
        <ecNumber evidence="9">4.2.99.18</ecNumber>
    </submittedName>
</protein>
<evidence type="ECO:0000313" key="9">
    <source>
        <dbReference type="EMBL" id="ACK53457.1"/>
    </source>
</evidence>
<evidence type="ECO:0000313" key="12">
    <source>
        <dbReference type="Proteomes" id="UP000321192"/>
    </source>
</evidence>
<keyword evidence="11" id="KW-1185">Reference proteome</keyword>
<feature type="site" description="Interaction with DNA substrate" evidence="7">
    <location>
        <position position="249"/>
    </location>
</feature>
<reference evidence="9 11" key="2">
    <citation type="journal article" date="2012" name="Stand. Genomic Sci.">
        <title>Complete genome sequence of Thauera aminoaromatica strain MZ1T.</title>
        <authorList>
            <person name="Jiang K."/>
            <person name="Sanseverino J."/>
            <person name="Chauhan A."/>
            <person name="Lucas S."/>
            <person name="Copeland A."/>
            <person name="Lapidus A."/>
            <person name="Del Rio T.G."/>
            <person name="Dalin E."/>
            <person name="Tice H."/>
            <person name="Bruce D."/>
            <person name="Goodwin L."/>
            <person name="Pitluck S."/>
            <person name="Sims D."/>
            <person name="Brettin T."/>
            <person name="Detter J.C."/>
            <person name="Han C."/>
            <person name="Chang Y.J."/>
            <person name="Larimer F."/>
            <person name="Land M."/>
            <person name="Hauser L."/>
            <person name="Kyrpides N.C."/>
            <person name="Mikhailova N."/>
            <person name="Moser S."/>
            <person name="Jegier P."/>
            <person name="Close D."/>
            <person name="Debruyn J.M."/>
            <person name="Wang Y."/>
            <person name="Layton A.C."/>
            <person name="Allen M.S."/>
            <person name="Sayler G.S."/>
        </authorList>
    </citation>
    <scope>NUCLEOTIDE SEQUENCE [LARGE SCALE GENOMIC DNA]</scope>
    <source>
        <strain evidence="9 11">MZ1T</strain>
    </source>
</reference>
<dbReference type="SUPFAM" id="SSF56219">
    <property type="entry name" value="DNase I-like"/>
    <property type="match status" value="1"/>
</dbReference>
<feature type="active site" description="Proton donor/acceptor" evidence="5">
    <location>
        <position position="149"/>
    </location>
</feature>
<dbReference type="InterPro" id="IPR036691">
    <property type="entry name" value="Endo/exonu/phosph_ase_sf"/>
</dbReference>
<organism evidence="9 11">
    <name type="scientific">Thauera aminoaromatica</name>
    <dbReference type="NCBI Taxonomy" id="164330"/>
    <lineage>
        <taxon>Bacteria</taxon>
        <taxon>Pseudomonadati</taxon>
        <taxon>Pseudomonadota</taxon>
        <taxon>Betaproteobacteria</taxon>
        <taxon>Rhodocyclales</taxon>
        <taxon>Zoogloeaceae</taxon>
        <taxon>Thauera</taxon>
    </lineage>
</organism>
<dbReference type="EMBL" id="SSFD01000328">
    <property type="protein sequence ID" value="TXH79959.1"/>
    <property type="molecule type" value="Genomic_DNA"/>
</dbReference>
<name>C4ZN45_THASP</name>
<gene>
    <name evidence="10" type="primary">xth</name>
    <name evidence="9" type="ordered locus">Tmz1t_0685</name>
    <name evidence="10" type="ORF">E6Q80_19490</name>
</gene>
<dbReference type="InterPro" id="IPR005135">
    <property type="entry name" value="Endo/exonuclease/phosphatase"/>
</dbReference>
<dbReference type="GO" id="GO:0006284">
    <property type="term" value="P:base-excision repair"/>
    <property type="evidence" value="ECO:0007669"/>
    <property type="project" value="TreeGrafter"/>
</dbReference>
<dbReference type="EMBL" id="CP001281">
    <property type="protein sequence ID" value="ACK53457.1"/>
    <property type="molecule type" value="Genomic_DNA"/>
</dbReference>
<dbReference type="HOGENOM" id="CLU_027539_3_0_4"/>
<evidence type="ECO:0000313" key="11">
    <source>
        <dbReference type="Proteomes" id="UP000002186"/>
    </source>
</evidence>
<dbReference type="eggNOG" id="COG0708">
    <property type="taxonomic scope" value="Bacteria"/>
</dbReference>
<dbReference type="PANTHER" id="PTHR22748:SF6">
    <property type="entry name" value="DNA-(APURINIC OR APYRIMIDINIC SITE) ENDONUCLEASE"/>
    <property type="match status" value="1"/>
</dbReference>
<evidence type="ECO:0000259" key="8">
    <source>
        <dbReference type="Pfam" id="PF03372"/>
    </source>
</evidence>
<keyword evidence="4 6" id="KW-0460">Magnesium</keyword>
<accession>A0A5C7S955</accession>
<evidence type="ECO:0000256" key="5">
    <source>
        <dbReference type="PIRSR" id="PIRSR604808-1"/>
    </source>
</evidence>
<dbReference type="GO" id="GO:0003677">
    <property type="term" value="F:DNA binding"/>
    <property type="evidence" value="ECO:0007669"/>
    <property type="project" value="InterPro"/>
</dbReference>
<feature type="binding site" evidence="6">
    <location>
        <position position="8"/>
    </location>
    <ligand>
        <name>Mg(2+)</name>
        <dbReference type="ChEBI" id="CHEBI:18420"/>
        <label>1</label>
    </ligand>
</feature>
<dbReference type="InterPro" id="IPR004808">
    <property type="entry name" value="AP_endonuc_1"/>
</dbReference>